<dbReference type="EC" id="2.7.13.3" evidence="4"/>
<dbReference type="Pfam" id="PF07494">
    <property type="entry name" value="Reg_prop"/>
    <property type="match status" value="1"/>
</dbReference>
<comment type="caution">
    <text evidence="4">The sequence shown here is derived from an EMBL/GenBank/DDBJ whole genome shotgun (WGS) entry which is preliminary data.</text>
</comment>
<feature type="transmembrane region" description="Helical" evidence="1">
    <location>
        <begin position="701"/>
        <end position="719"/>
    </location>
</feature>
<keyword evidence="4" id="KW-0808">Transferase</keyword>
<dbReference type="Pfam" id="PF07495">
    <property type="entry name" value="Y_Y_Y"/>
    <property type="match status" value="1"/>
</dbReference>
<sequence>MFAQDPISIKLTEKEGLPDVEFYDILEDSNGFIWLAADKGLYRFDGKEYVSYSNKEKRGLSVFGLKLDNQNQLWCNNISGQFFYLKNNRLELFLDLKNELKGELAEFLFLGNRLFIFSSATLFSVNLKTKKRERIVVPSDSKYPIIRAPYQLNDRIFFTVDDSVFTISKANTISKLNYNTDTFGSNVIPKFFIYQEEFYLSLYDNISNENQFFKIQESSLVAIAFPDELKNNRIISVSQKDKDLWLCTSTGIVIVNKNKSQIALKDVVFRDDFITKSIVDENKTVWVSTLNNGIYIIPSLQIKSYKNVVSNEVVSAVEKISISKIAIGTTKGNLFVLDLKTGLKDKVEIKNKRKISALLFLKEENTLLISTEGSGFSYCLISKKLVPLQSLNNAKDLQQIANTNQIIYAGFDRATVLKFENNALLKVKDLNYSRAYRSFSENSNTEIFVSYVDNLVVYDSLFLPKVLKFNNKSITAKDICQTANNIVWIATFSEGILGYKNNKFVHKLDLTNGLKSNIIQEIKSDSNDLWIVTDKGIQIFDSNSNVFKSSSINNSSIGNIKGVIVDDKSILLASQESVFIIDKNIVPKSYRSKEVYIKTITINEKDTIVQANYTLPYDKNRIKITFHVNGYYPEDELLFEYRLLGLSDEWILLDRNLNFVNFTSLPSKEYIFEIRAKSSNGTKYISEKISFQINQPYWKKWWFVLSIVLVAFGLIIFFYRNKLAVKEKEKELALKNAKFENELAILKLENLKSQMNPHFIFNALNSIQEYIVLNQKNLASSYLAKFADLIRAYLDHSSKGYISLREEIECLNIYLELEKLRFEDKFTYKIISLESNEDVKIPTMLIQPYVENAIKHGLLHKKTDRVLEIFFEILKEEQMLKCIVLDNGVGRNKAAQLRNNKHQSFATKANQNRLELLNFGKEIKIGVTIEDLANENKEPIGTKVTLLIPILK</sequence>
<dbReference type="Pfam" id="PF06580">
    <property type="entry name" value="His_kinase"/>
    <property type="match status" value="1"/>
</dbReference>
<evidence type="ECO:0000313" key="4">
    <source>
        <dbReference type="EMBL" id="MFB9096392.1"/>
    </source>
</evidence>
<evidence type="ECO:0000259" key="3">
    <source>
        <dbReference type="Pfam" id="PF07495"/>
    </source>
</evidence>
<dbReference type="InterPro" id="IPR011110">
    <property type="entry name" value="Reg_prop"/>
</dbReference>
<dbReference type="SUPFAM" id="SSF50998">
    <property type="entry name" value="Quinoprotein alcohol dehydrogenase-like"/>
    <property type="match status" value="1"/>
</dbReference>
<dbReference type="InterPro" id="IPR036890">
    <property type="entry name" value="HATPase_C_sf"/>
</dbReference>
<dbReference type="RefSeq" id="WP_265210647.1">
    <property type="nucleotide sequence ID" value="NZ_CP091285.1"/>
</dbReference>
<dbReference type="SUPFAM" id="SSF55874">
    <property type="entry name" value="ATPase domain of HSP90 chaperone/DNA topoisomerase II/histidine kinase"/>
    <property type="match status" value="1"/>
</dbReference>
<dbReference type="Proteomes" id="UP001589607">
    <property type="component" value="Unassembled WGS sequence"/>
</dbReference>
<dbReference type="GO" id="GO:0004673">
    <property type="term" value="F:protein histidine kinase activity"/>
    <property type="evidence" value="ECO:0007669"/>
    <property type="project" value="UniProtKB-EC"/>
</dbReference>
<dbReference type="PANTHER" id="PTHR34220">
    <property type="entry name" value="SENSOR HISTIDINE KINASE YPDA"/>
    <property type="match status" value="1"/>
</dbReference>
<feature type="domain" description="Signal transduction histidine kinase internal region" evidence="2">
    <location>
        <begin position="747"/>
        <end position="826"/>
    </location>
</feature>
<organism evidence="4 5">
    <name type="scientific">Flavobacterium jumunjinense</name>
    <dbReference type="NCBI Taxonomy" id="998845"/>
    <lineage>
        <taxon>Bacteria</taxon>
        <taxon>Pseudomonadati</taxon>
        <taxon>Bacteroidota</taxon>
        <taxon>Flavobacteriia</taxon>
        <taxon>Flavobacteriales</taxon>
        <taxon>Flavobacteriaceae</taxon>
        <taxon>Flavobacterium</taxon>
    </lineage>
</organism>
<keyword evidence="1" id="KW-1133">Transmembrane helix</keyword>
<dbReference type="PANTHER" id="PTHR34220:SF7">
    <property type="entry name" value="SENSOR HISTIDINE KINASE YPDA"/>
    <property type="match status" value="1"/>
</dbReference>
<dbReference type="Gene3D" id="3.30.565.10">
    <property type="entry name" value="Histidine kinase-like ATPase, C-terminal domain"/>
    <property type="match status" value="1"/>
</dbReference>
<dbReference type="Gene3D" id="2.130.10.10">
    <property type="entry name" value="YVTN repeat-like/Quinoprotein amine dehydrogenase"/>
    <property type="match status" value="2"/>
</dbReference>
<protein>
    <submittedName>
        <fullName evidence="4">Sensor histidine kinase</fullName>
        <ecNumber evidence="4">2.7.13.3</ecNumber>
    </submittedName>
</protein>
<keyword evidence="4" id="KW-0418">Kinase</keyword>
<keyword evidence="5" id="KW-1185">Reference proteome</keyword>
<dbReference type="InterPro" id="IPR011047">
    <property type="entry name" value="Quinoprotein_ADH-like_sf"/>
</dbReference>
<proteinExistence type="predicted"/>
<dbReference type="InterPro" id="IPR015943">
    <property type="entry name" value="WD40/YVTN_repeat-like_dom_sf"/>
</dbReference>
<reference evidence="4 5" key="1">
    <citation type="submission" date="2024-09" db="EMBL/GenBank/DDBJ databases">
        <authorList>
            <person name="Sun Q."/>
            <person name="Mori K."/>
        </authorList>
    </citation>
    <scope>NUCLEOTIDE SEQUENCE [LARGE SCALE GENOMIC DNA]</scope>
    <source>
        <strain evidence="4 5">CECT 7955</strain>
    </source>
</reference>
<feature type="domain" description="Two component regulator three Y" evidence="3">
    <location>
        <begin position="631"/>
        <end position="693"/>
    </location>
</feature>
<keyword evidence="1" id="KW-0472">Membrane</keyword>
<evidence type="ECO:0000256" key="1">
    <source>
        <dbReference type="SAM" id="Phobius"/>
    </source>
</evidence>
<gene>
    <name evidence="4" type="ORF">ACFFVF_07705</name>
</gene>
<dbReference type="EMBL" id="JBHMEY010000017">
    <property type="protein sequence ID" value="MFB9096392.1"/>
    <property type="molecule type" value="Genomic_DNA"/>
</dbReference>
<dbReference type="InterPro" id="IPR013783">
    <property type="entry name" value="Ig-like_fold"/>
</dbReference>
<dbReference type="Gene3D" id="2.60.40.10">
    <property type="entry name" value="Immunoglobulins"/>
    <property type="match status" value="1"/>
</dbReference>
<dbReference type="InterPro" id="IPR011123">
    <property type="entry name" value="Y_Y_Y"/>
</dbReference>
<accession>A0ABV5GM53</accession>
<dbReference type="InterPro" id="IPR050640">
    <property type="entry name" value="Bact_2-comp_sensor_kinase"/>
</dbReference>
<evidence type="ECO:0000313" key="5">
    <source>
        <dbReference type="Proteomes" id="UP001589607"/>
    </source>
</evidence>
<dbReference type="InterPro" id="IPR010559">
    <property type="entry name" value="Sig_transdc_His_kin_internal"/>
</dbReference>
<evidence type="ECO:0000259" key="2">
    <source>
        <dbReference type="Pfam" id="PF06580"/>
    </source>
</evidence>
<name>A0ABV5GM53_9FLAO</name>
<keyword evidence="1" id="KW-0812">Transmembrane</keyword>